<organism evidence="6 7">
    <name type="scientific">Hyaloscypha hepaticicola</name>
    <dbReference type="NCBI Taxonomy" id="2082293"/>
    <lineage>
        <taxon>Eukaryota</taxon>
        <taxon>Fungi</taxon>
        <taxon>Dikarya</taxon>
        <taxon>Ascomycota</taxon>
        <taxon>Pezizomycotina</taxon>
        <taxon>Leotiomycetes</taxon>
        <taxon>Helotiales</taxon>
        <taxon>Hyaloscyphaceae</taxon>
        <taxon>Hyaloscypha</taxon>
    </lineage>
</organism>
<keyword evidence="2 4" id="KW-0863">Zinc-finger</keyword>
<reference evidence="6 7" key="1">
    <citation type="submission" date="2016-05" db="EMBL/GenBank/DDBJ databases">
        <title>A degradative enzymes factory behind the ericoid mycorrhizal symbiosis.</title>
        <authorList>
            <consortium name="DOE Joint Genome Institute"/>
            <person name="Martino E."/>
            <person name="Morin E."/>
            <person name="Grelet G."/>
            <person name="Kuo A."/>
            <person name="Kohler A."/>
            <person name="Daghino S."/>
            <person name="Barry K."/>
            <person name="Choi C."/>
            <person name="Cichocki N."/>
            <person name="Clum A."/>
            <person name="Copeland A."/>
            <person name="Hainaut M."/>
            <person name="Haridas S."/>
            <person name="Labutti K."/>
            <person name="Lindquist E."/>
            <person name="Lipzen A."/>
            <person name="Khouja H.-R."/>
            <person name="Murat C."/>
            <person name="Ohm R."/>
            <person name="Olson A."/>
            <person name="Spatafora J."/>
            <person name="Veneault-Fourrey C."/>
            <person name="Henrissat B."/>
            <person name="Grigoriev I."/>
            <person name="Martin F."/>
            <person name="Perotto S."/>
        </authorList>
    </citation>
    <scope>NUCLEOTIDE SEQUENCE [LARGE SCALE GENOMIC DNA]</scope>
    <source>
        <strain evidence="6 7">UAMH 7357</strain>
    </source>
</reference>
<evidence type="ECO:0000256" key="4">
    <source>
        <dbReference type="PROSITE-ProRule" id="PRU00134"/>
    </source>
</evidence>
<dbReference type="Pfam" id="PF01753">
    <property type="entry name" value="zf-MYND"/>
    <property type="match status" value="1"/>
</dbReference>
<evidence type="ECO:0000259" key="5">
    <source>
        <dbReference type="PROSITE" id="PS50865"/>
    </source>
</evidence>
<keyword evidence="1" id="KW-0479">Metal-binding</keyword>
<name>A0A2J6PGJ9_9HELO</name>
<dbReference type="AlphaFoldDB" id="A0A2J6PGJ9"/>
<dbReference type="EMBL" id="KZ613535">
    <property type="protein sequence ID" value="PMD13157.1"/>
    <property type="molecule type" value="Genomic_DNA"/>
</dbReference>
<protein>
    <recommendedName>
        <fullName evidence="5">MYND-type domain-containing protein</fullName>
    </recommendedName>
</protein>
<accession>A0A2J6PGJ9</accession>
<feature type="non-terminal residue" evidence="6">
    <location>
        <position position="62"/>
    </location>
</feature>
<gene>
    <name evidence="6" type="ORF">NA56DRAFT_541408</name>
</gene>
<evidence type="ECO:0000256" key="1">
    <source>
        <dbReference type="ARBA" id="ARBA00022723"/>
    </source>
</evidence>
<evidence type="ECO:0000256" key="2">
    <source>
        <dbReference type="ARBA" id="ARBA00022771"/>
    </source>
</evidence>
<dbReference type="InterPro" id="IPR002893">
    <property type="entry name" value="Znf_MYND"/>
</dbReference>
<keyword evidence="7" id="KW-1185">Reference proteome</keyword>
<evidence type="ECO:0000256" key="3">
    <source>
        <dbReference type="ARBA" id="ARBA00022833"/>
    </source>
</evidence>
<proteinExistence type="predicted"/>
<feature type="non-terminal residue" evidence="6">
    <location>
        <position position="1"/>
    </location>
</feature>
<sequence>IEEDKALSHICDNCIGHEKGTFRTTRNENIQLSPCPACEILYYCSEECRDSAWQHHHKAECY</sequence>
<dbReference type="OrthoDB" id="5945798at2759"/>
<evidence type="ECO:0000313" key="7">
    <source>
        <dbReference type="Proteomes" id="UP000235672"/>
    </source>
</evidence>
<evidence type="ECO:0000313" key="6">
    <source>
        <dbReference type="EMBL" id="PMD13157.1"/>
    </source>
</evidence>
<dbReference type="GO" id="GO:0008270">
    <property type="term" value="F:zinc ion binding"/>
    <property type="evidence" value="ECO:0007669"/>
    <property type="project" value="UniProtKB-KW"/>
</dbReference>
<dbReference type="PROSITE" id="PS50865">
    <property type="entry name" value="ZF_MYND_2"/>
    <property type="match status" value="1"/>
</dbReference>
<dbReference type="Gene3D" id="6.10.140.2220">
    <property type="match status" value="1"/>
</dbReference>
<feature type="domain" description="MYND-type" evidence="5">
    <location>
        <begin position="11"/>
        <end position="61"/>
    </location>
</feature>
<dbReference type="SUPFAM" id="SSF144232">
    <property type="entry name" value="HIT/MYND zinc finger-like"/>
    <property type="match status" value="1"/>
</dbReference>
<dbReference type="Proteomes" id="UP000235672">
    <property type="component" value="Unassembled WGS sequence"/>
</dbReference>
<keyword evidence="3" id="KW-0862">Zinc</keyword>